<sequence>MSIDINTIMNTLTVPIVNKGDKKLKMPIVPSEYTIEFIGADLKQIIDKDMNIYEPLIDTTVLVAFKIKQNNNFIDTKDIEILIPGKYAKSISENNKKPDVVPDLREWVGGTGVFIPSNISRIVIDSNYENELTNIANKFKRDYEEIVGSDLKIVSGNPKVGDFYFTLYCDDEIIGKEGYYIYIRDYIRIEAISKNGLFYGTKSILQIIKQKDNIIPKGIIRDFPKYEIRGLMLDVAKNFFPIEDLIKIFDIMAWYKLNDLHIHLNDNLLDINEDNWKNVYSSFRLESENYPEITAKDGYYSKDELRRLIKLGKEYGIEVVAEINLLSNALSFVKYNPDLSLGSGELINYLDVSNPEIYGFIDILLKEYLSGEDPILGHNSFHIGANNYYDHKEYIESFRGCINYYLKQLRDEYGVTPRLWGSLSKYLGETSIINENVIMNIYNLQYSDVNEMLKQGYEIINTLEDLLYIDSVAKAYNDYLNIEYLYNNWSVNDFKNYKILEANSGLKGATFAFWNSEAKEGVNDFDIYYRILPAMQIITEKTWTGKVSRDFESFQNICKSIVEVPGVNLFFDDNKTLSTSNEILQNYYVYKGNLGNGAKIDSNNFVSFIGGIDKGYVEVLVNVKDSGKYNLNISYLSPDIDRIFRVDINGVSTGLIYNAVKTNGIIEKLNLTLNLILGDNKIKFYGDSSEYSPSLGSFTLESIATDSFTFLDVSNNEVAMVELNMDSKNLKINISDYENYLRWGNLLEFNKIKKDNIIPKYNLTSAILSNGAKIDLNTGIVNGIGGKDDGAATVTLSVSESTKYNMELSYSNLDTESKVITADVNGTNIGINYTMYPNKYGKINISIFLNEGNNIIKLHGDGQNYAASLINFTLSKKVLSDYDEAKKLLLGSEEFNIVFVGNSITHGAWHTKGHRSFAEHFNERIRGEYVGKYLKKNNFTINTGVSSAVTTDILNYFHRRIAVYNPKIVIILIGMNDCANNMVPLTQYKINVKTLINKIRGIGAIPVLQTCNTINPIGSRGSLPQYMDAVREISISEELPLIDHYKYWIEQQAKDSTTQSKWLSDAIHPSAEGHLAMAKKIFEYFDLLDSNSYTSNMSYPINVPRDLGRYVDTVVYPKYNIQGIEPLVSYMVNKEFTGVEYIDKTEDLRKLKALSKGTIVARFKLSTSENAKTIFSISDSKADASNATLAINSGAIHFSVRNNGVLTTNITTSKIGYNDGNWHIVVADVSDKGTKIYVDGVNIHTEASKGFFNLVTSADTIGIGRNLDSKPAGEWYYKGTISYVNIYDNNLIEDEIISLSKFPLINYKIDRQFMDSEYIEKTEDLSKLKTLSKGTIVARFNLTTFENAKTIFSISDSKVDASNATLAINSGAIHFSVRNNGIITTNITTSKKGYNDGRWHTVVVNVSDMEIKIYVDGVNIHTEASKGFFSLVTSADTVSIGRNLDSKPEGEWYYKGAISYINIYDNNLTESECISISNENALKNLTDISNIIASNDEGAWIFVGNNVTAGKSTTYGHRSYVEHVEERIRWELNNGSMTRREKFMINMSSKDITSVDILNDFNNLIGRFNPKVVFLMVGDNEEISALSFKNNLNNIISKIKELNAVVVLQTPIFNGKDLDEYINVLEEIANYQKILLIDHYDYWFKLQQTQPELRDSWLNSNLEVNHRGQLEIAKKILKDLNIFSSSSITCSFTISTPGDNLEKSKNELAIKIKEAYSLYNNSKEGTSIGEFQIGSKKDLLNTIKQCEKLQNNITADVIMLTQSRRNLQLAINEYIERKI</sequence>
<dbReference type="InterPro" id="IPR017853">
    <property type="entry name" value="GH"/>
</dbReference>
<dbReference type="Pfam" id="PF13385">
    <property type="entry name" value="Laminin_G_3"/>
    <property type="match status" value="2"/>
</dbReference>
<dbReference type="InterPro" id="IPR015883">
    <property type="entry name" value="Glyco_hydro_20_cat"/>
</dbReference>
<comment type="similarity">
    <text evidence="1">Belongs to the glycosyl hydrolase 20 family.</text>
</comment>
<dbReference type="Gene3D" id="2.60.120.200">
    <property type="match status" value="2"/>
</dbReference>
<reference evidence="5 6" key="1">
    <citation type="submission" date="2019-10" db="EMBL/GenBank/DDBJ databases">
        <title>The Genome Sequence of Clostridium tarantellae Isolated from Fish Brain.</title>
        <authorList>
            <person name="Bano L."/>
            <person name="Kiel M."/>
            <person name="Sales G."/>
            <person name="Doxey A.C."/>
            <person name="Mansfield M.J."/>
            <person name="Schiavone M."/>
            <person name="Rossetto O."/>
            <person name="Pirazzini M."/>
            <person name="Dobrindt U."/>
            <person name="Montecucco C."/>
        </authorList>
    </citation>
    <scope>NUCLEOTIDE SEQUENCE [LARGE SCALE GENOMIC DNA]</scope>
    <source>
        <strain evidence="5 6">DSM 3997</strain>
    </source>
</reference>
<evidence type="ECO:0000256" key="2">
    <source>
        <dbReference type="ARBA" id="ARBA00022801"/>
    </source>
</evidence>
<feature type="domain" description="Laminin G" evidence="4">
    <location>
        <begin position="1332"/>
        <end position="1466"/>
    </location>
</feature>
<evidence type="ECO:0000313" key="5">
    <source>
        <dbReference type="EMBL" id="MPQ43485.1"/>
    </source>
</evidence>
<dbReference type="Gene3D" id="3.40.50.1110">
    <property type="entry name" value="SGNH hydrolase"/>
    <property type="match status" value="2"/>
</dbReference>
<dbReference type="RefSeq" id="WP_152889050.1">
    <property type="nucleotide sequence ID" value="NZ_WHJC01000072.1"/>
</dbReference>
<dbReference type="EMBL" id="WHJC01000072">
    <property type="protein sequence ID" value="MPQ43485.1"/>
    <property type="molecule type" value="Genomic_DNA"/>
</dbReference>
<dbReference type="SUPFAM" id="SSF49899">
    <property type="entry name" value="Concanavalin A-like lectins/glucanases"/>
    <property type="match status" value="2"/>
</dbReference>
<dbReference type="SMART" id="SM00282">
    <property type="entry name" value="LamG"/>
    <property type="match status" value="2"/>
</dbReference>
<dbReference type="SUPFAM" id="SSF52266">
    <property type="entry name" value="SGNH hydrolase"/>
    <property type="match status" value="2"/>
</dbReference>
<keyword evidence="6" id="KW-1185">Reference proteome</keyword>
<dbReference type="InterPro" id="IPR052764">
    <property type="entry name" value="GH20_Enzymes"/>
</dbReference>
<dbReference type="SUPFAM" id="SSF51445">
    <property type="entry name" value="(Trans)glycosidases"/>
    <property type="match status" value="1"/>
</dbReference>
<dbReference type="Pfam" id="PF02838">
    <property type="entry name" value="Glyco_hydro_20b"/>
    <property type="match status" value="1"/>
</dbReference>
<keyword evidence="2 5" id="KW-0378">Hydrolase</keyword>
<evidence type="ECO:0000259" key="4">
    <source>
        <dbReference type="SMART" id="SM00282"/>
    </source>
</evidence>
<dbReference type="CDD" id="cd06564">
    <property type="entry name" value="GH20_DspB_LnbB-like"/>
    <property type="match status" value="1"/>
</dbReference>
<dbReference type="Gene3D" id="3.20.20.80">
    <property type="entry name" value="Glycosidases"/>
    <property type="match status" value="1"/>
</dbReference>
<dbReference type="InterPro" id="IPR001791">
    <property type="entry name" value="Laminin_G"/>
</dbReference>
<gene>
    <name evidence="5" type="ORF">GBZ86_06915</name>
</gene>
<feature type="domain" description="Laminin G" evidence="4">
    <location>
        <begin position="1155"/>
        <end position="1289"/>
    </location>
</feature>
<dbReference type="SUPFAM" id="SSF55545">
    <property type="entry name" value="beta-N-acetylhexosaminidase-like domain"/>
    <property type="match status" value="1"/>
</dbReference>
<dbReference type="Gene3D" id="3.30.379.10">
    <property type="entry name" value="Chitobiase/beta-hexosaminidase domain 2-like"/>
    <property type="match status" value="1"/>
</dbReference>
<organism evidence="5 6">
    <name type="scientific">Clostridium tarantellae</name>
    <dbReference type="NCBI Taxonomy" id="39493"/>
    <lineage>
        <taxon>Bacteria</taxon>
        <taxon>Bacillati</taxon>
        <taxon>Bacillota</taxon>
        <taxon>Clostridia</taxon>
        <taxon>Eubacteriales</taxon>
        <taxon>Clostridiaceae</taxon>
        <taxon>Clostridium</taxon>
    </lineage>
</organism>
<protein>
    <submittedName>
        <fullName evidence="5">Family 20 glycosylhydrolase</fullName>
    </submittedName>
</protein>
<accession>A0A6I1MJB9</accession>
<proteinExistence type="inferred from homology"/>
<dbReference type="Pfam" id="PF00728">
    <property type="entry name" value="Glyco_hydro_20"/>
    <property type="match status" value="1"/>
</dbReference>
<evidence type="ECO:0000313" key="6">
    <source>
        <dbReference type="Proteomes" id="UP000430345"/>
    </source>
</evidence>
<evidence type="ECO:0000256" key="3">
    <source>
        <dbReference type="ARBA" id="ARBA00023295"/>
    </source>
</evidence>
<dbReference type="InterPro" id="IPR036514">
    <property type="entry name" value="SGNH_hydro_sf"/>
</dbReference>
<dbReference type="PANTHER" id="PTHR43678">
    <property type="entry name" value="PUTATIVE (AFU_ORTHOLOGUE AFUA_2G00640)-RELATED"/>
    <property type="match status" value="1"/>
</dbReference>
<dbReference type="PANTHER" id="PTHR43678:SF1">
    <property type="entry name" value="BETA-N-ACETYLHEXOSAMINIDASE"/>
    <property type="match status" value="1"/>
</dbReference>
<dbReference type="OrthoDB" id="1098018at2"/>
<dbReference type="GO" id="GO:0004563">
    <property type="term" value="F:beta-N-acetylhexosaminidase activity"/>
    <property type="evidence" value="ECO:0007669"/>
    <property type="project" value="InterPro"/>
</dbReference>
<dbReference type="Gene3D" id="2.60.120.260">
    <property type="entry name" value="Galactose-binding domain-like"/>
    <property type="match status" value="2"/>
</dbReference>
<dbReference type="Pfam" id="PF13472">
    <property type="entry name" value="Lipase_GDSL_2"/>
    <property type="match status" value="1"/>
</dbReference>
<dbReference type="InterPro" id="IPR015882">
    <property type="entry name" value="HEX_bac_N"/>
</dbReference>
<dbReference type="GO" id="GO:0005975">
    <property type="term" value="P:carbohydrate metabolic process"/>
    <property type="evidence" value="ECO:0007669"/>
    <property type="project" value="InterPro"/>
</dbReference>
<name>A0A6I1MJB9_9CLOT</name>
<comment type="caution">
    <text evidence="5">The sequence shown here is derived from an EMBL/GenBank/DDBJ whole genome shotgun (WGS) entry which is preliminary data.</text>
</comment>
<dbReference type="InterPro" id="IPR013830">
    <property type="entry name" value="SGNH_hydro"/>
</dbReference>
<dbReference type="InterPro" id="IPR029018">
    <property type="entry name" value="Hex-like_dom2"/>
</dbReference>
<dbReference type="PRINTS" id="PR00738">
    <property type="entry name" value="GLHYDRLASE20"/>
</dbReference>
<dbReference type="Proteomes" id="UP000430345">
    <property type="component" value="Unassembled WGS sequence"/>
</dbReference>
<keyword evidence="3" id="KW-0326">Glycosidase</keyword>
<dbReference type="InterPro" id="IPR013320">
    <property type="entry name" value="ConA-like_dom_sf"/>
</dbReference>
<dbReference type="InterPro" id="IPR025705">
    <property type="entry name" value="Beta_hexosaminidase_sua/sub"/>
</dbReference>
<evidence type="ECO:0000256" key="1">
    <source>
        <dbReference type="ARBA" id="ARBA00006285"/>
    </source>
</evidence>